<evidence type="ECO:0000313" key="2">
    <source>
        <dbReference type="Proteomes" id="UP001159364"/>
    </source>
</evidence>
<comment type="caution">
    <text evidence="1">The sequence shown here is derived from an EMBL/GenBank/DDBJ whole genome shotgun (WGS) entry which is preliminary data.</text>
</comment>
<dbReference type="Proteomes" id="UP001159364">
    <property type="component" value="Linkage Group LG06"/>
</dbReference>
<protein>
    <submittedName>
        <fullName evidence="1">Uncharacterized protein</fullName>
    </submittedName>
</protein>
<dbReference type="AlphaFoldDB" id="A0AAV8T8M7"/>
<proteinExistence type="predicted"/>
<dbReference type="PANTHER" id="PTHR36000:SF3">
    <property type="entry name" value="EMBRYO DEFECTIVE 1273"/>
    <property type="match status" value="1"/>
</dbReference>
<sequence>MDIFSCSVLPSTPNFTVKSIKNRPFPVNRCLPERGNRRICLPECYIKVANAEFGEPSKVKLQLSIAKERLLEAVPEPVQDFPWRKAEDVLLKRLAAVGWEVFKWSSIAYITLSSLSDVILTISRSQELVVPFGLLLGCLMTDFFKEILQEMLHAEEGQGLKMLLVAISCFFVLVKALSSCFTVKTQLFLLHAANGGLMQALWLSRGLSKSNHKGNEAIAGKGEIFT</sequence>
<accession>A0AAV8T8M7</accession>
<gene>
    <name evidence="1" type="ORF">K2173_007972</name>
</gene>
<dbReference type="PANTHER" id="PTHR36000">
    <property type="entry name" value="DEFECTIVE 1273 PROTEIN, PUTATIVE-RELATED"/>
    <property type="match status" value="1"/>
</dbReference>
<evidence type="ECO:0000313" key="1">
    <source>
        <dbReference type="EMBL" id="KAJ8762533.1"/>
    </source>
</evidence>
<dbReference type="EMBL" id="JAIWQS010000006">
    <property type="protein sequence ID" value="KAJ8762533.1"/>
    <property type="molecule type" value="Genomic_DNA"/>
</dbReference>
<name>A0AAV8T8M7_9ROSI</name>
<reference evidence="1 2" key="1">
    <citation type="submission" date="2021-09" db="EMBL/GenBank/DDBJ databases">
        <title>Genomic insights and catalytic innovation underlie evolution of tropane alkaloids biosynthesis.</title>
        <authorList>
            <person name="Wang Y.-J."/>
            <person name="Tian T."/>
            <person name="Huang J.-P."/>
            <person name="Huang S.-X."/>
        </authorList>
    </citation>
    <scope>NUCLEOTIDE SEQUENCE [LARGE SCALE GENOMIC DNA]</scope>
    <source>
        <strain evidence="1">KIB-2018</strain>
        <tissue evidence="1">Leaf</tissue>
    </source>
</reference>
<keyword evidence="2" id="KW-1185">Reference proteome</keyword>
<organism evidence="1 2">
    <name type="scientific">Erythroxylum novogranatense</name>
    <dbReference type="NCBI Taxonomy" id="1862640"/>
    <lineage>
        <taxon>Eukaryota</taxon>
        <taxon>Viridiplantae</taxon>
        <taxon>Streptophyta</taxon>
        <taxon>Embryophyta</taxon>
        <taxon>Tracheophyta</taxon>
        <taxon>Spermatophyta</taxon>
        <taxon>Magnoliopsida</taxon>
        <taxon>eudicotyledons</taxon>
        <taxon>Gunneridae</taxon>
        <taxon>Pentapetalae</taxon>
        <taxon>rosids</taxon>
        <taxon>fabids</taxon>
        <taxon>Malpighiales</taxon>
        <taxon>Erythroxylaceae</taxon>
        <taxon>Erythroxylum</taxon>
    </lineage>
</organism>